<dbReference type="WBParaSite" id="GPLIN_000958900">
    <property type="protein sequence ID" value="GPLIN_000958900"/>
    <property type="gene ID" value="GPLIN_000958900"/>
</dbReference>
<keyword evidence="3" id="KW-1185">Reference proteome</keyword>
<dbReference type="InterPro" id="IPR009003">
    <property type="entry name" value="Peptidase_S1_PA"/>
</dbReference>
<keyword evidence="2" id="KW-1133">Transmembrane helix</keyword>
<evidence type="ECO:0000313" key="3">
    <source>
        <dbReference type="Proteomes" id="UP000050741"/>
    </source>
</evidence>
<feature type="compositionally biased region" description="Low complexity" evidence="1">
    <location>
        <begin position="269"/>
        <end position="291"/>
    </location>
</feature>
<dbReference type="InterPro" id="IPR043504">
    <property type="entry name" value="Peptidase_S1_PA_chymotrypsin"/>
</dbReference>
<proteinExistence type="predicted"/>
<keyword evidence="2" id="KW-0812">Transmembrane</keyword>
<dbReference type="SUPFAM" id="SSF50494">
    <property type="entry name" value="Trypsin-like serine proteases"/>
    <property type="match status" value="1"/>
</dbReference>
<organism evidence="3 4">
    <name type="scientific">Globodera pallida</name>
    <name type="common">Potato cyst nematode worm</name>
    <name type="synonym">Heterodera pallida</name>
    <dbReference type="NCBI Taxonomy" id="36090"/>
    <lineage>
        <taxon>Eukaryota</taxon>
        <taxon>Metazoa</taxon>
        <taxon>Ecdysozoa</taxon>
        <taxon>Nematoda</taxon>
        <taxon>Chromadorea</taxon>
        <taxon>Rhabditida</taxon>
        <taxon>Tylenchina</taxon>
        <taxon>Tylenchomorpha</taxon>
        <taxon>Tylenchoidea</taxon>
        <taxon>Heteroderidae</taxon>
        <taxon>Heteroderinae</taxon>
        <taxon>Globodera</taxon>
    </lineage>
</organism>
<evidence type="ECO:0000256" key="2">
    <source>
        <dbReference type="SAM" id="Phobius"/>
    </source>
</evidence>
<dbReference type="Gene3D" id="2.40.10.10">
    <property type="entry name" value="Trypsin-like serine proteases"/>
    <property type="match status" value="1"/>
</dbReference>
<name>A0A183C9P1_GLOPA</name>
<reference evidence="3" key="1">
    <citation type="submission" date="2013-12" db="EMBL/GenBank/DDBJ databases">
        <authorList>
            <person name="Aslett M."/>
        </authorList>
    </citation>
    <scope>NUCLEOTIDE SEQUENCE [LARGE SCALE GENOMIC DNA]</scope>
    <source>
        <strain evidence="3">Lindley</strain>
    </source>
</reference>
<evidence type="ECO:0000313" key="4">
    <source>
        <dbReference type="WBParaSite" id="GPLIN_000958900"/>
    </source>
</evidence>
<sequence length="455" mass="50043">MPMTQKNGHGVAFFSSPSPASSSSSSSSSLPILCLVDWTARKCREQLVQLPAPRFAANVPLVSLSEEHQYSIGDSSPEDDDDGGGYRNQLELFHARVAETVEERQQPNHHNTFKQYIIHNNNKNNSSTPTPWHNIFKAYKSANNNNRSNNNNSSTETNRNISGTVGIASEQYKYNNNNNNNSSASLAFSCNSGCCCHGIICCTAARWVAITNQDMAGWTTRWARREGAEVAEAEAKSSANNANNNNNCKQYNHRHHHNTTNNFEQYNNHRINNNNSPNAGARRNGGQRRSGPPFHLFAPNDPTLYAVRPTTPMNGLSLASSTPTSISMDTASNQLGDDKKLLIGVGSLSIVVMVGAILLCVFCKRCNSLCSQHFDPSREAHGTVLKETKALREDLIQFRVSAPCPAQLICSQHLTRQTEPGDSGGPLMREFEGQWYLVGIVKGHRAECQAKRIGP</sequence>
<reference evidence="4" key="3">
    <citation type="submission" date="2016-06" db="UniProtKB">
        <authorList>
            <consortium name="WormBaseParasite"/>
        </authorList>
    </citation>
    <scope>IDENTIFICATION</scope>
</reference>
<feature type="compositionally biased region" description="Low complexity" evidence="1">
    <location>
        <begin position="12"/>
        <end position="28"/>
    </location>
</feature>
<feature type="region of interest" description="Disordered" evidence="1">
    <location>
        <begin position="68"/>
        <end position="87"/>
    </location>
</feature>
<reference evidence="3" key="2">
    <citation type="submission" date="2014-05" db="EMBL/GenBank/DDBJ databases">
        <title>The genome and life-stage specific transcriptomes of Globodera pallida elucidate key aspects of plant parasitism by a cyst nematode.</title>
        <authorList>
            <person name="Cotton J.A."/>
            <person name="Lilley C.J."/>
            <person name="Jones L.M."/>
            <person name="Kikuchi T."/>
            <person name="Reid A.J."/>
            <person name="Thorpe P."/>
            <person name="Tsai I.J."/>
            <person name="Beasley H."/>
            <person name="Blok V."/>
            <person name="Cock P.J.A."/>
            <person name="Van den Akker S.E."/>
            <person name="Holroyd N."/>
            <person name="Hunt M."/>
            <person name="Mantelin S."/>
            <person name="Naghra H."/>
            <person name="Pain A."/>
            <person name="Palomares-Rius J.E."/>
            <person name="Zarowiecki M."/>
            <person name="Berriman M."/>
            <person name="Jones J.T."/>
            <person name="Urwin P.E."/>
        </authorList>
    </citation>
    <scope>NUCLEOTIDE SEQUENCE [LARGE SCALE GENOMIC DNA]</scope>
    <source>
        <strain evidence="3">Lindley</strain>
    </source>
</reference>
<dbReference type="Proteomes" id="UP000050741">
    <property type="component" value="Unassembled WGS sequence"/>
</dbReference>
<dbReference type="AlphaFoldDB" id="A0A183C9P1"/>
<evidence type="ECO:0000256" key="1">
    <source>
        <dbReference type="SAM" id="MobiDB-lite"/>
    </source>
</evidence>
<feature type="region of interest" description="Disordered" evidence="1">
    <location>
        <begin position="1"/>
        <end position="28"/>
    </location>
</feature>
<feature type="region of interest" description="Disordered" evidence="1">
    <location>
        <begin position="269"/>
        <end position="295"/>
    </location>
</feature>
<feature type="transmembrane region" description="Helical" evidence="2">
    <location>
        <begin position="341"/>
        <end position="363"/>
    </location>
</feature>
<accession>A0A183C9P1</accession>
<keyword evidence="2" id="KW-0472">Membrane</keyword>
<protein>
    <submittedName>
        <fullName evidence="4">Peptidase S1 domain-containing protein</fullName>
    </submittedName>
</protein>